<dbReference type="InterPro" id="IPR041663">
    <property type="entry name" value="DisA/LigA_HHH"/>
</dbReference>
<evidence type="ECO:0000313" key="5">
    <source>
        <dbReference type="Proteomes" id="UP000034498"/>
    </source>
</evidence>
<dbReference type="GO" id="GO:0006281">
    <property type="term" value="P:DNA repair"/>
    <property type="evidence" value="ECO:0007669"/>
    <property type="project" value="UniProtKB-KW"/>
</dbReference>
<dbReference type="EMBL" id="LBUX01000035">
    <property type="protein sequence ID" value="KKQ73185.1"/>
    <property type="molecule type" value="Genomic_DNA"/>
</dbReference>
<dbReference type="InterPro" id="IPR010994">
    <property type="entry name" value="RuvA_2-like"/>
</dbReference>
<feature type="domain" description="BRCT" evidence="3">
    <location>
        <begin position="77"/>
        <end position="154"/>
    </location>
</feature>
<keyword evidence="2" id="KW-0234">DNA repair</keyword>
<feature type="non-terminal residue" evidence="4">
    <location>
        <position position="1"/>
    </location>
</feature>
<organism evidence="4 5">
    <name type="scientific">Berkelbacteria bacterium GW2011_GWB1_38_5</name>
    <dbReference type="NCBI Taxonomy" id="1618336"/>
    <lineage>
        <taxon>Bacteria</taxon>
        <taxon>Candidatus Berkelbacteria</taxon>
    </lineage>
</organism>
<proteinExistence type="predicted"/>
<reference evidence="4 5" key="1">
    <citation type="journal article" date="2015" name="Nature">
        <title>rRNA introns, odd ribosomes, and small enigmatic genomes across a large radiation of phyla.</title>
        <authorList>
            <person name="Brown C.T."/>
            <person name="Hug L.A."/>
            <person name="Thomas B.C."/>
            <person name="Sharon I."/>
            <person name="Castelle C.J."/>
            <person name="Singh A."/>
            <person name="Wilkins M.J."/>
            <person name="Williams K.H."/>
            <person name="Banfield J.F."/>
        </authorList>
    </citation>
    <scope>NUCLEOTIDE SEQUENCE [LARGE SCALE GENOMIC DNA]</scope>
</reference>
<dbReference type="CDD" id="cd17748">
    <property type="entry name" value="BRCT_DNA_ligase_like"/>
    <property type="match status" value="1"/>
</dbReference>
<dbReference type="Proteomes" id="UP000034498">
    <property type="component" value="Unassembled WGS sequence"/>
</dbReference>
<dbReference type="SUPFAM" id="SSF52113">
    <property type="entry name" value="BRCT domain"/>
    <property type="match status" value="1"/>
</dbReference>
<dbReference type="PATRIC" id="fig|1618336.3.peg.512"/>
<dbReference type="SMART" id="SM00292">
    <property type="entry name" value="BRCT"/>
    <property type="match status" value="1"/>
</dbReference>
<dbReference type="Gene3D" id="3.40.50.10190">
    <property type="entry name" value="BRCT domain"/>
    <property type="match status" value="1"/>
</dbReference>
<dbReference type="STRING" id="1618336.US94_C0035G0001"/>
<dbReference type="AlphaFoldDB" id="A0A0G0KCI2"/>
<keyword evidence="1" id="KW-0227">DNA damage</keyword>
<dbReference type="InterPro" id="IPR036420">
    <property type="entry name" value="BRCT_dom_sf"/>
</dbReference>
<evidence type="ECO:0000313" key="4">
    <source>
        <dbReference type="EMBL" id="KKQ73185.1"/>
    </source>
</evidence>
<dbReference type="GO" id="GO:0016874">
    <property type="term" value="F:ligase activity"/>
    <property type="evidence" value="ECO:0007669"/>
    <property type="project" value="UniProtKB-KW"/>
</dbReference>
<dbReference type="Gene3D" id="1.10.150.20">
    <property type="entry name" value="5' to 3' exonuclease, C-terminal subdomain"/>
    <property type="match status" value="1"/>
</dbReference>
<keyword evidence="4" id="KW-0436">Ligase</keyword>
<evidence type="ECO:0000256" key="2">
    <source>
        <dbReference type="ARBA" id="ARBA00023204"/>
    </source>
</evidence>
<gene>
    <name evidence="4" type="ORF">US94_C0035G0001</name>
</gene>
<dbReference type="Pfam" id="PF00533">
    <property type="entry name" value="BRCT"/>
    <property type="match status" value="1"/>
</dbReference>
<accession>A0A0G0KCI2</accession>
<protein>
    <submittedName>
        <fullName evidence="4">Ligase protein</fullName>
    </submittedName>
</protein>
<dbReference type="PROSITE" id="PS50172">
    <property type="entry name" value="BRCT"/>
    <property type="match status" value="1"/>
</dbReference>
<name>A0A0G0KCI2_9BACT</name>
<evidence type="ECO:0000259" key="3">
    <source>
        <dbReference type="PROSITE" id="PS50172"/>
    </source>
</evidence>
<sequence>IYALGISNVGEESAYDLAEKFGSFEALSKASLYEIDNIRDIGPIVAKSIYEWFQDKNNLNFIDRLFKAGVKIKFVKISDKKFVGLTFVFTGGLESITRDEAKKKVRDLGGEISESVSKNTSYVVMGADPGDKYDKARELSIKILSEKEFLELIQ</sequence>
<evidence type="ECO:0000256" key="1">
    <source>
        <dbReference type="ARBA" id="ARBA00022763"/>
    </source>
</evidence>
<dbReference type="Pfam" id="PF12826">
    <property type="entry name" value="HHH_2"/>
    <property type="match status" value="1"/>
</dbReference>
<dbReference type="InterPro" id="IPR001357">
    <property type="entry name" value="BRCT_dom"/>
</dbReference>
<comment type="caution">
    <text evidence="4">The sequence shown here is derived from an EMBL/GenBank/DDBJ whole genome shotgun (WGS) entry which is preliminary data.</text>
</comment>
<dbReference type="SUPFAM" id="SSF47781">
    <property type="entry name" value="RuvA domain 2-like"/>
    <property type="match status" value="1"/>
</dbReference>